<feature type="transmembrane region" description="Helical" evidence="5">
    <location>
        <begin position="199"/>
        <end position="217"/>
    </location>
</feature>
<dbReference type="InterPro" id="IPR002293">
    <property type="entry name" value="AA/rel_permease1"/>
</dbReference>
<proteinExistence type="predicted"/>
<feature type="transmembrane region" description="Helical" evidence="5">
    <location>
        <begin position="133"/>
        <end position="150"/>
    </location>
</feature>
<sequence>MSETVSDSHGLVRRLGPFDATMLVMGGIIGAGIFVNPAEVARHVHSPGLIVGVWILGGLIAMAGALVYAELADRRPDVGGQYAYLRDAFGQTPAFLYGWSLLLVIQSGGMAAVAITFARYFLDLAPLPLSEGMVASAVLLLLVAINCLGVRAGGTVQSGLMVLKIVAIGILVIGGWWFASANPGFVTPRAASEAGGAGMLAAIGAAMTPVMFAYGGWQTSSFVASEMRNPRRDLVRALLLGVAGVVILYTAVAFVCVYALGPDGLAQSKTPATDTMRMALGETGATVIALGIAISALGFLSQGMLTAPRVYFAMAEDGLFFRKVAEVSAKTRVPIAAIVLQGVVAIAIALSGTYGQILSYVVSVDFIWFGMTGAALFVFRRRDPPEAGFRAPGHPLTTGLFVVACVVVVIATVASNPVNSMIGFAILLAGIPACRYWQRTNKPGRA</sequence>
<keyword evidence="2 5" id="KW-0812">Transmembrane</keyword>
<feature type="transmembrane region" description="Helical" evidence="5">
    <location>
        <begin position="238"/>
        <end position="261"/>
    </location>
</feature>
<dbReference type="InterPro" id="IPR050598">
    <property type="entry name" value="AminoAcid_Transporter"/>
</dbReference>
<feature type="transmembrane region" description="Helical" evidence="5">
    <location>
        <begin position="333"/>
        <end position="351"/>
    </location>
</feature>
<dbReference type="Pfam" id="PF13520">
    <property type="entry name" value="AA_permease_2"/>
    <property type="match status" value="1"/>
</dbReference>
<evidence type="ECO:0000256" key="1">
    <source>
        <dbReference type="ARBA" id="ARBA00004141"/>
    </source>
</evidence>
<reference evidence="6 7" key="1">
    <citation type="submission" date="2022-05" db="EMBL/GenBank/DDBJ databases">
        <authorList>
            <person name="Jo J.-H."/>
            <person name="Im W.-T."/>
        </authorList>
    </citation>
    <scope>NUCLEOTIDE SEQUENCE [LARGE SCALE GENOMIC DNA]</scope>
    <source>
        <strain evidence="6 7">NSE70-1</strain>
    </source>
</reference>
<comment type="caution">
    <text evidence="6">The sequence shown here is derived from an EMBL/GenBank/DDBJ whole genome shotgun (WGS) entry which is preliminary data.</text>
</comment>
<protein>
    <submittedName>
        <fullName evidence="6">Amino acid permease</fullName>
    </submittedName>
</protein>
<dbReference type="PANTHER" id="PTHR11785:SF512">
    <property type="entry name" value="SOBREMESA, ISOFORM B"/>
    <property type="match status" value="1"/>
</dbReference>
<feature type="transmembrane region" description="Helical" evidence="5">
    <location>
        <begin position="357"/>
        <end position="379"/>
    </location>
</feature>
<dbReference type="EMBL" id="JAMGBA010000001">
    <property type="protein sequence ID" value="MCL6697993.1"/>
    <property type="molecule type" value="Genomic_DNA"/>
</dbReference>
<feature type="transmembrane region" description="Helical" evidence="5">
    <location>
        <begin position="162"/>
        <end position="179"/>
    </location>
</feature>
<evidence type="ECO:0000256" key="2">
    <source>
        <dbReference type="ARBA" id="ARBA00022692"/>
    </source>
</evidence>
<dbReference type="PIRSF" id="PIRSF006060">
    <property type="entry name" value="AA_transporter"/>
    <property type="match status" value="1"/>
</dbReference>
<dbReference type="PANTHER" id="PTHR11785">
    <property type="entry name" value="AMINO ACID TRANSPORTER"/>
    <property type="match status" value="1"/>
</dbReference>
<gene>
    <name evidence="6" type="ORF">LZ496_04230</name>
</gene>
<name>A0ABT0RSK5_9SPHN</name>
<evidence type="ECO:0000256" key="5">
    <source>
        <dbReference type="SAM" id="Phobius"/>
    </source>
</evidence>
<evidence type="ECO:0000313" key="7">
    <source>
        <dbReference type="Proteomes" id="UP001203410"/>
    </source>
</evidence>
<feature type="transmembrane region" description="Helical" evidence="5">
    <location>
        <begin position="20"/>
        <end position="37"/>
    </location>
</feature>
<keyword evidence="7" id="KW-1185">Reference proteome</keyword>
<dbReference type="Gene3D" id="1.20.1740.10">
    <property type="entry name" value="Amino acid/polyamine transporter I"/>
    <property type="match status" value="1"/>
</dbReference>
<organism evidence="6 7">
    <name type="scientific">Sphingomonas caseinilyticus</name>
    <dbReference type="NCBI Taxonomy" id="2908205"/>
    <lineage>
        <taxon>Bacteria</taxon>
        <taxon>Pseudomonadati</taxon>
        <taxon>Pseudomonadota</taxon>
        <taxon>Alphaproteobacteria</taxon>
        <taxon>Sphingomonadales</taxon>
        <taxon>Sphingomonadaceae</taxon>
        <taxon>Sphingomonas</taxon>
    </lineage>
</organism>
<accession>A0ABT0RSK5</accession>
<dbReference type="RefSeq" id="WP_249903339.1">
    <property type="nucleotide sequence ID" value="NZ_JAMGBA010000001.1"/>
</dbReference>
<keyword evidence="4 5" id="KW-0472">Membrane</keyword>
<feature type="transmembrane region" description="Helical" evidence="5">
    <location>
        <begin position="391"/>
        <end position="414"/>
    </location>
</feature>
<evidence type="ECO:0000313" key="6">
    <source>
        <dbReference type="EMBL" id="MCL6697993.1"/>
    </source>
</evidence>
<evidence type="ECO:0000256" key="4">
    <source>
        <dbReference type="ARBA" id="ARBA00023136"/>
    </source>
</evidence>
<keyword evidence="3 5" id="KW-1133">Transmembrane helix</keyword>
<feature type="transmembrane region" description="Helical" evidence="5">
    <location>
        <begin position="49"/>
        <end position="69"/>
    </location>
</feature>
<feature type="transmembrane region" description="Helical" evidence="5">
    <location>
        <begin position="94"/>
        <end position="121"/>
    </location>
</feature>
<feature type="transmembrane region" description="Helical" evidence="5">
    <location>
        <begin position="420"/>
        <end position="437"/>
    </location>
</feature>
<evidence type="ECO:0000256" key="3">
    <source>
        <dbReference type="ARBA" id="ARBA00022989"/>
    </source>
</evidence>
<feature type="transmembrane region" description="Helical" evidence="5">
    <location>
        <begin position="287"/>
        <end position="312"/>
    </location>
</feature>
<comment type="subcellular location">
    <subcellularLocation>
        <location evidence="1">Membrane</location>
        <topology evidence="1">Multi-pass membrane protein</topology>
    </subcellularLocation>
</comment>
<dbReference type="Proteomes" id="UP001203410">
    <property type="component" value="Unassembled WGS sequence"/>
</dbReference>